<organism evidence="1 2">
    <name type="scientific">Trichonephila inaurata madagascariensis</name>
    <dbReference type="NCBI Taxonomy" id="2747483"/>
    <lineage>
        <taxon>Eukaryota</taxon>
        <taxon>Metazoa</taxon>
        <taxon>Ecdysozoa</taxon>
        <taxon>Arthropoda</taxon>
        <taxon>Chelicerata</taxon>
        <taxon>Arachnida</taxon>
        <taxon>Araneae</taxon>
        <taxon>Araneomorphae</taxon>
        <taxon>Entelegynae</taxon>
        <taxon>Araneoidea</taxon>
        <taxon>Nephilidae</taxon>
        <taxon>Trichonephila</taxon>
        <taxon>Trichonephila inaurata</taxon>
    </lineage>
</organism>
<dbReference type="AlphaFoldDB" id="A0A8X6IWZ7"/>
<comment type="caution">
    <text evidence="1">The sequence shown here is derived from an EMBL/GenBank/DDBJ whole genome shotgun (WGS) entry which is preliminary data.</text>
</comment>
<reference evidence="1" key="1">
    <citation type="submission" date="2020-08" db="EMBL/GenBank/DDBJ databases">
        <title>Multicomponent nature underlies the extraordinary mechanical properties of spider dragline silk.</title>
        <authorList>
            <person name="Kono N."/>
            <person name="Nakamura H."/>
            <person name="Mori M."/>
            <person name="Yoshida Y."/>
            <person name="Ohtoshi R."/>
            <person name="Malay A.D."/>
            <person name="Moran D.A.P."/>
            <person name="Tomita M."/>
            <person name="Numata K."/>
            <person name="Arakawa K."/>
        </authorList>
    </citation>
    <scope>NUCLEOTIDE SEQUENCE</scope>
</reference>
<keyword evidence="2" id="KW-1185">Reference proteome</keyword>
<proteinExistence type="predicted"/>
<name>A0A8X6IWZ7_9ARAC</name>
<dbReference type="EMBL" id="BMAV01027896">
    <property type="protein sequence ID" value="GFS63288.1"/>
    <property type="molecule type" value="Genomic_DNA"/>
</dbReference>
<dbReference type="Proteomes" id="UP000886998">
    <property type="component" value="Unassembled WGS sequence"/>
</dbReference>
<protein>
    <submittedName>
        <fullName evidence="1">Uncharacterized protein</fullName>
    </submittedName>
</protein>
<evidence type="ECO:0000313" key="2">
    <source>
        <dbReference type="Proteomes" id="UP000886998"/>
    </source>
</evidence>
<accession>A0A8X6IWZ7</accession>
<sequence>MCQRCRQLKVLLRCSQMIAITSNKNLVQRKIKHSCSIRRMLSARWNESNSNYLDDFYEFEDTKPFDQSSPSSDLGKITFWEKSIKKGES</sequence>
<gene>
    <name evidence="1" type="ORF">TNIN_270801</name>
</gene>
<evidence type="ECO:0000313" key="1">
    <source>
        <dbReference type="EMBL" id="GFS63288.1"/>
    </source>
</evidence>